<dbReference type="GO" id="GO:0016491">
    <property type="term" value="F:oxidoreductase activity"/>
    <property type="evidence" value="ECO:0007669"/>
    <property type="project" value="UniProtKB-KW"/>
</dbReference>
<evidence type="ECO:0000256" key="7">
    <source>
        <dbReference type="SAM" id="MobiDB-lite"/>
    </source>
</evidence>
<accession>A0A8K0XQH6</accession>
<reference evidence="8" key="1">
    <citation type="journal article" date="2021" name="New Phytol.">
        <title>Evolutionary innovations through gain and loss of genes in the ectomycorrhizal Boletales.</title>
        <authorList>
            <person name="Wu G."/>
            <person name="Miyauchi S."/>
            <person name="Morin E."/>
            <person name="Kuo A."/>
            <person name="Drula E."/>
            <person name="Varga T."/>
            <person name="Kohler A."/>
            <person name="Feng B."/>
            <person name="Cao Y."/>
            <person name="Lipzen A."/>
            <person name="Daum C."/>
            <person name="Hundley H."/>
            <person name="Pangilinan J."/>
            <person name="Johnson J."/>
            <person name="Barry K."/>
            <person name="LaButti K."/>
            <person name="Ng V."/>
            <person name="Ahrendt S."/>
            <person name="Min B."/>
            <person name="Choi I.G."/>
            <person name="Park H."/>
            <person name="Plett J.M."/>
            <person name="Magnuson J."/>
            <person name="Spatafora J.W."/>
            <person name="Nagy L.G."/>
            <person name="Henrissat B."/>
            <person name="Grigoriev I.V."/>
            <person name="Yang Z.L."/>
            <person name="Xu J."/>
            <person name="Martin F.M."/>
        </authorList>
    </citation>
    <scope>NUCLEOTIDE SEQUENCE</scope>
    <source>
        <strain evidence="8">KKN 215</strain>
    </source>
</reference>
<keyword evidence="5" id="KW-0560">Oxidoreductase</keyword>
<evidence type="ECO:0000313" key="9">
    <source>
        <dbReference type="Proteomes" id="UP000813824"/>
    </source>
</evidence>
<dbReference type="SUPFAM" id="SSF52833">
    <property type="entry name" value="Thioredoxin-like"/>
    <property type="match status" value="1"/>
</dbReference>
<name>A0A8K0XQH6_9AGAR</name>
<evidence type="ECO:0000256" key="5">
    <source>
        <dbReference type="ARBA" id="ARBA00023002"/>
    </source>
</evidence>
<evidence type="ECO:0000256" key="6">
    <source>
        <dbReference type="ARBA" id="ARBA00023128"/>
    </source>
</evidence>
<keyword evidence="9" id="KW-1185">Reference proteome</keyword>
<dbReference type="AlphaFoldDB" id="A0A8K0XQH6"/>
<comment type="similarity">
    <text evidence="3">Belongs to the FMP46 family.</text>
</comment>
<dbReference type="Proteomes" id="UP000813824">
    <property type="component" value="Unassembled WGS sequence"/>
</dbReference>
<dbReference type="PANTHER" id="PTHR28071:SF1">
    <property type="entry name" value="REDOX PROTEIN FMP46, MITOCHONDRIAL-RELATED"/>
    <property type="match status" value="1"/>
</dbReference>
<comment type="caution">
    <text evidence="8">The sequence shown here is derived from an EMBL/GenBank/DDBJ whole genome shotgun (WGS) entry which is preliminary data.</text>
</comment>
<proteinExistence type="inferred from homology"/>
<evidence type="ECO:0000256" key="2">
    <source>
        <dbReference type="ARBA" id="ARBA00004173"/>
    </source>
</evidence>
<dbReference type="InterPro" id="IPR012882">
    <property type="entry name" value="Fmp46"/>
</dbReference>
<dbReference type="InterPro" id="IPR006660">
    <property type="entry name" value="Arsenate_reductase-like"/>
</dbReference>
<dbReference type="Gene3D" id="3.40.30.10">
    <property type="entry name" value="Glutaredoxin"/>
    <property type="match status" value="1"/>
</dbReference>
<evidence type="ECO:0000256" key="3">
    <source>
        <dbReference type="ARBA" id="ARBA00009734"/>
    </source>
</evidence>
<evidence type="ECO:0000256" key="4">
    <source>
        <dbReference type="ARBA" id="ARBA00022946"/>
    </source>
</evidence>
<dbReference type="EMBL" id="JAEVFJ010000013">
    <property type="protein sequence ID" value="KAH8101239.1"/>
    <property type="molecule type" value="Genomic_DNA"/>
</dbReference>
<dbReference type="InterPro" id="IPR036249">
    <property type="entry name" value="Thioredoxin-like_sf"/>
</dbReference>
<dbReference type="OrthoDB" id="59229at2759"/>
<comment type="function">
    <text evidence="1">Putative mitochondrial redox protein which could be involved in the reduction of small toxic molecules.</text>
</comment>
<keyword evidence="6" id="KW-0496">Mitochondrion</keyword>
<protein>
    <submittedName>
        <fullName evidence="8">Thioredoxin-like protein</fullName>
    </submittedName>
</protein>
<evidence type="ECO:0000256" key="1">
    <source>
        <dbReference type="ARBA" id="ARBA00002963"/>
    </source>
</evidence>
<organism evidence="8 9">
    <name type="scientific">Cristinia sonorae</name>
    <dbReference type="NCBI Taxonomy" id="1940300"/>
    <lineage>
        <taxon>Eukaryota</taxon>
        <taxon>Fungi</taxon>
        <taxon>Dikarya</taxon>
        <taxon>Basidiomycota</taxon>
        <taxon>Agaricomycotina</taxon>
        <taxon>Agaricomycetes</taxon>
        <taxon>Agaricomycetidae</taxon>
        <taxon>Agaricales</taxon>
        <taxon>Pleurotineae</taxon>
        <taxon>Stephanosporaceae</taxon>
        <taxon>Cristinia</taxon>
    </lineage>
</organism>
<sequence>MFSAFKRSIPQISIFHNPSSPPSQTALRLLNASLSSPYPPNSKHPLKFNLEVIENQPPTADQFRTILSYTQSPSADHFISAHPSGAGSVGGGRSPEDVTKLAQKNPNALKWPIVVDWDGGRAAVGDLEGVKRILEELRKQRDGE</sequence>
<feature type="region of interest" description="Disordered" evidence="7">
    <location>
        <begin position="77"/>
        <end position="99"/>
    </location>
</feature>
<dbReference type="Pfam" id="PF07955">
    <property type="entry name" value="DUF1687"/>
    <property type="match status" value="1"/>
</dbReference>
<dbReference type="GO" id="GO:0005739">
    <property type="term" value="C:mitochondrion"/>
    <property type="evidence" value="ECO:0007669"/>
    <property type="project" value="UniProtKB-SubCell"/>
</dbReference>
<gene>
    <name evidence="8" type="ORF">BXZ70DRAFT_118282</name>
</gene>
<keyword evidence="4" id="KW-0809">Transit peptide</keyword>
<dbReference type="PROSITE" id="PS51353">
    <property type="entry name" value="ARSC"/>
    <property type="match status" value="1"/>
</dbReference>
<evidence type="ECO:0000313" key="8">
    <source>
        <dbReference type="EMBL" id="KAH8101239.1"/>
    </source>
</evidence>
<dbReference type="PANTHER" id="PTHR28071">
    <property type="entry name" value="REDOX PROTEIN FMP46, MITOCHONDRIAL-RELATED"/>
    <property type="match status" value="1"/>
</dbReference>
<comment type="subcellular location">
    <subcellularLocation>
        <location evidence="2">Mitochondrion</location>
    </subcellularLocation>
</comment>